<dbReference type="InterPro" id="IPR029030">
    <property type="entry name" value="Caspase-like_dom_sf"/>
</dbReference>
<dbReference type="Pfam" id="PF13895">
    <property type="entry name" value="Ig_2"/>
    <property type="match status" value="1"/>
</dbReference>
<dbReference type="InterPro" id="IPR033540">
    <property type="entry name" value="MALT1_IG-like_dom_sf"/>
</dbReference>
<dbReference type="InterPro" id="IPR011029">
    <property type="entry name" value="DEATH-like_dom_sf"/>
</dbReference>
<feature type="domain" description="Ig-like" evidence="2">
    <location>
        <begin position="107"/>
        <end position="175"/>
    </location>
</feature>
<comment type="caution">
    <text evidence="3">The sequence shown here is derived from an EMBL/GenBank/DDBJ whole genome shotgun (WGS) entry which is preliminary data.</text>
</comment>
<gene>
    <name evidence="3" type="ORF">PMEA_00010863</name>
</gene>
<evidence type="ECO:0000313" key="3">
    <source>
        <dbReference type="EMBL" id="CAH3033022.1"/>
    </source>
</evidence>
<dbReference type="Proteomes" id="UP001159428">
    <property type="component" value="Unassembled WGS sequence"/>
</dbReference>
<dbReference type="EMBL" id="CALNXJ010000002">
    <property type="protein sequence ID" value="CAH3033022.1"/>
    <property type="molecule type" value="Genomic_DNA"/>
</dbReference>
<dbReference type="PROSITE" id="PS50208">
    <property type="entry name" value="CASPASE_P20"/>
    <property type="match status" value="1"/>
</dbReference>
<reference evidence="3 4" key="1">
    <citation type="submission" date="2022-05" db="EMBL/GenBank/DDBJ databases">
        <authorList>
            <consortium name="Genoscope - CEA"/>
            <person name="William W."/>
        </authorList>
    </citation>
    <scope>NUCLEOTIDE SEQUENCE [LARGE SCALE GENOMIC DNA]</scope>
</reference>
<dbReference type="SUPFAM" id="SSF47986">
    <property type="entry name" value="DEATH domain"/>
    <property type="match status" value="1"/>
</dbReference>
<dbReference type="Gene3D" id="3.40.50.1460">
    <property type="match status" value="1"/>
</dbReference>
<dbReference type="SUPFAM" id="SSF48726">
    <property type="entry name" value="Immunoglobulin"/>
    <property type="match status" value="2"/>
</dbReference>
<dbReference type="Gene3D" id="2.60.40.3360">
    <property type="match status" value="1"/>
</dbReference>
<dbReference type="Pfam" id="PF00656">
    <property type="entry name" value="Peptidase_C14"/>
    <property type="match status" value="1"/>
</dbReference>
<dbReference type="Gene3D" id="1.10.533.10">
    <property type="entry name" value="Death Domain, Fas"/>
    <property type="match status" value="1"/>
</dbReference>
<dbReference type="PANTHER" id="PTHR22576">
    <property type="entry name" value="MUCOSA ASSOCIATED LYMPHOID TISSUE LYMPHOMA TRANSLOCATION PROTEIN 1/PARACASPASE"/>
    <property type="match status" value="1"/>
</dbReference>
<dbReference type="AlphaFoldDB" id="A0AAU9VL65"/>
<dbReference type="InterPro" id="IPR011600">
    <property type="entry name" value="Pept_C14_caspase"/>
</dbReference>
<dbReference type="SMART" id="SM00409">
    <property type="entry name" value="IG"/>
    <property type="match status" value="2"/>
</dbReference>
<evidence type="ECO:0000313" key="4">
    <source>
        <dbReference type="Proteomes" id="UP001159428"/>
    </source>
</evidence>
<dbReference type="PANTHER" id="PTHR22576:SF37">
    <property type="entry name" value="MUCOSA-ASSOCIATED LYMPHOID TISSUE LYMPHOMA TRANSLOCATION PROTEIN 1"/>
    <property type="match status" value="1"/>
</dbReference>
<dbReference type="CDD" id="cd00096">
    <property type="entry name" value="Ig"/>
    <property type="match status" value="1"/>
</dbReference>
<dbReference type="InterPro" id="IPR052039">
    <property type="entry name" value="Caspase-related_regulators"/>
</dbReference>
<name>A0AAU9VL65_9CNID</name>
<organism evidence="3 4">
    <name type="scientific">Pocillopora meandrina</name>
    <dbReference type="NCBI Taxonomy" id="46732"/>
    <lineage>
        <taxon>Eukaryota</taxon>
        <taxon>Metazoa</taxon>
        <taxon>Cnidaria</taxon>
        <taxon>Anthozoa</taxon>
        <taxon>Hexacorallia</taxon>
        <taxon>Scleractinia</taxon>
        <taxon>Astrocoeniina</taxon>
        <taxon>Pocilloporidae</taxon>
        <taxon>Pocillopora</taxon>
    </lineage>
</organism>
<dbReference type="GO" id="GO:0006508">
    <property type="term" value="P:proteolysis"/>
    <property type="evidence" value="ECO:0007669"/>
    <property type="project" value="InterPro"/>
</dbReference>
<dbReference type="Pfam" id="PF13927">
    <property type="entry name" value="Ig_3"/>
    <property type="match status" value="1"/>
</dbReference>
<feature type="domain" description="Caspase family p20" evidence="1">
    <location>
        <begin position="312"/>
        <end position="441"/>
    </location>
</feature>
<sequence>MDSRCITDLPDDIKKQIAAILDASEQPNWKSLVHEVIRHKIPSYKDPCQVYAIGMATLSPGGSPTLKLLQDLGQSQITVKVFKSWISSMSEGSPGLQKVISLLTFSPTITQDVKKEIRGIPGQNVYIHCEALGHKPLQFQWFKKRELLQGETGNKLELKSVSESDGGYYTCRIANCHGCIFTSWAKLIIDEDSDAHSSSPFDLPIITSQSDPDVHILLGSRLSLYCDGVGRPAPSYQWFHDDSPIPEATHRWLIKNNVSAEDHGFYYCKVYNTAGEMHSHNFKVTIESFQVNIDNLTPARDSYTRGPRDRVANKVALLIGNKDYCHQQLGKLFHPINDVFDFTGRLINMGFKVVSLVNLTLKEMREALAQFCMLLVEDTYAVFYFAGHGFERGGLSYLMPVDATPLYHWQENMASAEVLKAMQETKAKLKLVLLDCCRTEPDYVAQNSPLLSGDLQDIKEPNVVVAFGCCPRSSVFECEQEKNGFFAKHLLKAISDEHRNKSVEEVLLHVSRGIHEENLVDYLTNQKQIVNRITTSVKPMSLWTPVDISLNPSAEEATAKWKSAHEIPNDPVTVYQDDKVRVELIFNAEVSNVLIVNARALGEDSLNLNVTFEMSNVVSGCCVARGDMLGKKCRPSEATLKVKDLQRLTGPLVFKLTCIYTVNGERQLKSISYTMEEKPLYAKLVTRW</sequence>
<dbReference type="PROSITE" id="PS50835">
    <property type="entry name" value="IG_LIKE"/>
    <property type="match status" value="2"/>
</dbReference>
<feature type="domain" description="Ig-like" evidence="2">
    <location>
        <begin position="204"/>
        <end position="285"/>
    </location>
</feature>
<dbReference type="SUPFAM" id="SSF52129">
    <property type="entry name" value="Caspase-like"/>
    <property type="match status" value="1"/>
</dbReference>
<dbReference type="InterPro" id="IPR013783">
    <property type="entry name" value="Ig-like_fold"/>
</dbReference>
<evidence type="ECO:0000259" key="2">
    <source>
        <dbReference type="PROSITE" id="PS50835"/>
    </source>
</evidence>
<accession>A0AAU9VL65</accession>
<dbReference type="GO" id="GO:0004197">
    <property type="term" value="F:cysteine-type endopeptidase activity"/>
    <property type="evidence" value="ECO:0007669"/>
    <property type="project" value="InterPro"/>
</dbReference>
<dbReference type="SMART" id="SM00408">
    <property type="entry name" value="IGc2"/>
    <property type="match status" value="2"/>
</dbReference>
<keyword evidence="4" id="KW-1185">Reference proteome</keyword>
<dbReference type="Gene3D" id="2.60.40.10">
    <property type="entry name" value="Immunoglobulins"/>
    <property type="match status" value="2"/>
</dbReference>
<dbReference type="InterPro" id="IPR036179">
    <property type="entry name" value="Ig-like_dom_sf"/>
</dbReference>
<proteinExistence type="predicted"/>
<dbReference type="InterPro" id="IPR007110">
    <property type="entry name" value="Ig-like_dom"/>
</dbReference>
<dbReference type="InterPro" id="IPR003598">
    <property type="entry name" value="Ig_sub2"/>
</dbReference>
<protein>
    <submittedName>
        <fullName evidence="3">Uncharacterized protein</fullName>
    </submittedName>
</protein>
<dbReference type="InterPro" id="IPR003599">
    <property type="entry name" value="Ig_sub"/>
</dbReference>
<evidence type="ECO:0000259" key="1">
    <source>
        <dbReference type="PROSITE" id="PS50208"/>
    </source>
</evidence>
<dbReference type="InterPro" id="IPR001309">
    <property type="entry name" value="Pept_C14_p20"/>
</dbReference>